<feature type="transmembrane region" description="Helical" evidence="5">
    <location>
        <begin position="115"/>
        <end position="139"/>
    </location>
</feature>
<keyword evidence="3 5" id="KW-1133">Transmembrane helix</keyword>
<dbReference type="AlphaFoldDB" id="A0A3S0MLQ4"/>
<feature type="transmembrane region" description="Helical" evidence="5">
    <location>
        <begin position="356"/>
        <end position="373"/>
    </location>
</feature>
<dbReference type="GO" id="GO:0016020">
    <property type="term" value="C:membrane"/>
    <property type="evidence" value="ECO:0007669"/>
    <property type="project" value="UniProtKB-SubCell"/>
</dbReference>
<evidence type="ECO:0000256" key="3">
    <source>
        <dbReference type="ARBA" id="ARBA00022989"/>
    </source>
</evidence>
<name>A0A3S0MLQ4_9VIBR</name>
<feature type="transmembrane region" description="Helical" evidence="5">
    <location>
        <begin position="160"/>
        <end position="181"/>
    </location>
</feature>
<evidence type="ECO:0000313" key="8">
    <source>
        <dbReference type="Proteomes" id="UP000268973"/>
    </source>
</evidence>
<evidence type="ECO:0000256" key="4">
    <source>
        <dbReference type="ARBA" id="ARBA00023136"/>
    </source>
</evidence>
<feature type="transmembrane region" description="Helical" evidence="5">
    <location>
        <begin position="32"/>
        <end position="51"/>
    </location>
</feature>
<protein>
    <submittedName>
        <fullName evidence="7">O-antigen ligase family protein</fullName>
    </submittedName>
</protein>
<feature type="domain" description="O-antigen ligase-related" evidence="6">
    <location>
        <begin position="194"/>
        <end position="336"/>
    </location>
</feature>
<organism evidence="7 8">
    <name type="scientific">Vibrio aquaticus</name>
    <dbReference type="NCBI Taxonomy" id="2496559"/>
    <lineage>
        <taxon>Bacteria</taxon>
        <taxon>Pseudomonadati</taxon>
        <taxon>Pseudomonadota</taxon>
        <taxon>Gammaproteobacteria</taxon>
        <taxon>Vibrionales</taxon>
        <taxon>Vibrionaceae</taxon>
        <taxon>Vibrio</taxon>
    </lineage>
</organism>
<keyword evidence="4 5" id="KW-0472">Membrane</keyword>
<feature type="transmembrane region" description="Helical" evidence="5">
    <location>
        <begin position="229"/>
        <end position="247"/>
    </location>
</feature>
<comment type="subcellular location">
    <subcellularLocation>
        <location evidence="1">Membrane</location>
        <topology evidence="1">Multi-pass membrane protein</topology>
    </subcellularLocation>
</comment>
<dbReference type="PANTHER" id="PTHR37422:SF17">
    <property type="entry name" value="O-ANTIGEN LIGASE"/>
    <property type="match status" value="1"/>
</dbReference>
<feature type="transmembrane region" description="Helical" evidence="5">
    <location>
        <begin position="63"/>
        <end position="80"/>
    </location>
</feature>
<keyword evidence="8" id="KW-1185">Reference proteome</keyword>
<dbReference type="EMBL" id="RXZH01000001">
    <property type="protein sequence ID" value="RTZ17427.1"/>
    <property type="molecule type" value="Genomic_DNA"/>
</dbReference>
<accession>A0A3S0MLQ4</accession>
<evidence type="ECO:0000259" key="6">
    <source>
        <dbReference type="Pfam" id="PF04932"/>
    </source>
</evidence>
<dbReference type="InterPro" id="IPR007016">
    <property type="entry name" value="O-antigen_ligase-rel_domated"/>
</dbReference>
<reference evidence="7 8" key="1">
    <citation type="submission" date="2018-12" db="EMBL/GenBank/DDBJ databases">
        <title>Vibrio sp. isolated from China Sea.</title>
        <authorList>
            <person name="Li Y."/>
        </authorList>
    </citation>
    <scope>NUCLEOTIDE SEQUENCE [LARGE SCALE GENOMIC DNA]</scope>
    <source>
        <strain evidence="7 8">BEI207</strain>
    </source>
</reference>
<dbReference type="PANTHER" id="PTHR37422">
    <property type="entry name" value="TEICHURONIC ACID BIOSYNTHESIS PROTEIN TUAE"/>
    <property type="match status" value="1"/>
</dbReference>
<evidence type="ECO:0000256" key="2">
    <source>
        <dbReference type="ARBA" id="ARBA00022692"/>
    </source>
</evidence>
<feature type="transmembrane region" description="Helical" evidence="5">
    <location>
        <begin position="193"/>
        <end position="222"/>
    </location>
</feature>
<dbReference type="GO" id="GO:0016874">
    <property type="term" value="F:ligase activity"/>
    <property type="evidence" value="ECO:0007669"/>
    <property type="project" value="UniProtKB-KW"/>
</dbReference>
<feature type="transmembrane region" description="Helical" evidence="5">
    <location>
        <begin position="379"/>
        <end position="396"/>
    </location>
</feature>
<dbReference type="InterPro" id="IPR051533">
    <property type="entry name" value="WaaL-like"/>
</dbReference>
<sequence>MRSSTLYIFSPLLFFMLYFRASMDPILNLTKVGGIGFGALLNLLVVVYFMFVCLKNKFVIPKSFFYVWGAFILIGLFSIFQSPDKVTSLRSFFAVLTYFSIFNMSYYFCRTKKDVSFLVMFIVLSAVVPFGFSIFEIIFPDGSTSRNGFRLSGSFSHPNIYAFYLVLVSSLCFFSLNQRVLTFPPRFIQFAKVILLLSLVCLVLTKTRSAWLGFIVVIAVYGMIYNRRYLLYLTVFGLIVLAIPSVQERVLEIFSGNSVDELTLGESLNSYAWRKVVWTASWDFILQKPLFGHGYDTFSYYFLDFFPLEENKGFDAHNTYVQIAFDMGFLGALSYLLIFPVIFYRVFVIYSLDRSGGAVIIGLMVSYLVVGYSDNMLFYLSYNWYFWLVLGAFFYASRHYKVQRENE</sequence>
<dbReference type="Proteomes" id="UP000268973">
    <property type="component" value="Unassembled WGS sequence"/>
</dbReference>
<feature type="transmembrane region" description="Helical" evidence="5">
    <location>
        <begin position="92"/>
        <end position="109"/>
    </location>
</feature>
<feature type="transmembrane region" description="Helical" evidence="5">
    <location>
        <begin position="6"/>
        <end position="23"/>
    </location>
</feature>
<keyword evidence="7" id="KW-0436">Ligase</keyword>
<comment type="caution">
    <text evidence="7">The sequence shown here is derived from an EMBL/GenBank/DDBJ whole genome shotgun (WGS) entry which is preliminary data.</text>
</comment>
<keyword evidence="2 5" id="KW-0812">Transmembrane</keyword>
<evidence type="ECO:0000313" key="7">
    <source>
        <dbReference type="EMBL" id="RTZ17427.1"/>
    </source>
</evidence>
<feature type="transmembrane region" description="Helical" evidence="5">
    <location>
        <begin position="320"/>
        <end position="344"/>
    </location>
</feature>
<dbReference type="Pfam" id="PF04932">
    <property type="entry name" value="Wzy_C"/>
    <property type="match status" value="1"/>
</dbReference>
<gene>
    <name evidence="7" type="ORF">EJ063_01200</name>
</gene>
<proteinExistence type="predicted"/>
<evidence type="ECO:0000256" key="1">
    <source>
        <dbReference type="ARBA" id="ARBA00004141"/>
    </source>
</evidence>
<evidence type="ECO:0000256" key="5">
    <source>
        <dbReference type="SAM" id="Phobius"/>
    </source>
</evidence>